<gene>
    <name evidence="9" type="ORF">GIY30_10515</name>
</gene>
<keyword evidence="6 7" id="KW-0472">Membrane</keyword>
<keyword evidence="3" id="KW-1003">Cell membrane</keyword>
<keyword evidence="10" id="KW-1185">Reference proteome</keyword>
<evidence type="ECO:0000256" key="7">
    <source>
        <dbReference type="SAM" id="Phobius"/>
    </source>
</evidence>
<feature type="transmembrane region" description="Helical" evidence="7">
    <location>
        <begin position="254"/>
        <end position="272"/>
    </location>
</feature>
<comment type="caution">
    <text evidence="9">The sequence shown here is derived from an EMBL/GenBank/DDBJ whole genome shotgun (WGS) entry which is preliminary data.</text>
</comment>
<evidence type="ECO:0000259" key="8">
    <source>
        <dbReference type="PROSITE" id="PS50850"/>
    </source>
</evidence>
<dbReference type="InterPro" id="IPR050171">
    <property type="entry name" value="MFS_Transporters"/>
</dbReference>
<feature type="transmembrane region" description="Helical" evidence="7">
    <location>
        <begin position="223"/>
        <end position="242"/>
    </location>
</feature>
<name>A0A6L7GRM7_9ACTN</name>
<evidence type="ECO:0000256" key="2">
    <source>
        <dbReference type="ARBA" id="ARBA00022448"/>
    </source>
</evidence>
<feature type="transmembrane region" description="Helical" evidence="7">
    <location>
        <begin position="346"/>
        <end position="365"/>
    </location>
</feature>
<keyword evidence="4 7" id="KW-0812">Transmembrane</keyword>
<dbReference type="PROSITE" id="PS50850">
    <property type="entry name" value="MFS"/>
    <property type="match status" value="1"/>
</dbReference>
<dbReference type="AlphaFoldDB" id="A0A6L7GRM7"/>
<dbReference type="SUPFAM" id="SSF103473">
    <property type="entry name" value="MFS general substrate transporter"/>
    <property type="match status" value="1"/>
</dbReference>
<accession>A0A6L7GRM7</accession>
<feature type="transmembrane region" description="Helical" evidence="7">
    <location>
        <begin position="318"/>
        <end position="340"/>
    </location>
</feature>
<dbReference type="PANTHER" id="PTHR23517">
    <property type="entry name" value="RESISTANCE PROTEIN MDTM, PUTATIVE-RELATED-RELATED"/>
    <property type="match status" value="1"/>
</dbReference>
<dbReference type="RefSeq" id="WP_160901929.1">
    <property type="nucleotide sequence ID" value="NZ_CP102850.1"/>
</dbReference>
<dbReference type="InterPro" id="IPR020846">
    <property type="entry name" value="MFS_dom"/>
</dbReference>
<dbReference type="Gene3D" id="1.20.1250.20">
    <property type="entry name" value="MFS general substrate transporter like domains"/>
    <property type="match status" value="1"/>
</dbReference>
<proteinExistence type="predicted"/>
<organism evidence="9 10">
    <name type="scientific">Gordonia mangrovi</name>
    <dbReference type="NCBI Taxonomy" id="2665643"/>
    <lineage>
        <taxon>Bacteria</taxon>
        <taxon>Bacillati</taxon>
        <taxon>Actinomycetota</taxon>
        <taxon>Actinomycetes</taxon>
        <taxon>Mycobacteriales</taxon>
        <taxon>Gordoniaceae</taxon>
        <taxon>Gordonia</taxon>
    </lineage>
</organism>
<dbReference type="InterPro" id="IPR036259">
    <property type="entry name" value="MFS_trans_sf"/>
</dbReference>
<evidence type="ECO:0000256" key="6">
    <source>
        <dbReference type="ARBA" id="ARBA00023136"/>
    </source>
</evidence>
<feature type="transmembrane region" description="Helical" evidence="7">
    <location>
        <begin position="29"/>
        <end position="47"/>
    </location>
</feature>
<keyword evidence="2" id="KW-0813">Transport</keyword>
<evidence type="ECO:0000313" key="10">
    <source>
        <dbReference type="Proteomes" id="UP000475545"/>
    </source>
</evidence>
<dbReference type="GO" id="GO:0022857">
    <property type="term" value="F:transmembrane transporter activity"/>
    <property type="evidence" value="ECO:0007669"/>
    <property type="project" value="InterPro"/>
</dbReference>
<comment type="subcellular location">
    <subcellularLocation>
        <location evidence="1">Cell membrane</location>
        <topology evidence="1">Multi-pass membrane protein</topology>
    </subcellularLocation>
</comment>
<evidence type="ECO:0000313" key="9">
    <source>
        <dbReference type="EMBL" id="MXP21781.1"/>
    </source>
</evidence>
<dbReference type="GO" id="GO:0005886">
    <property type="term" value="C:plasma membrane"/>
    <property type="evidence" value="ECO:0007669"/>
    <property type="project" value="UniProtKB-SubCell"/>
</dbReference>
<dbReference type="PANTHER" id="PTHR23517:SF13">
    <property type="entry name" value="MAJOR FACILITATOR SUPERFAMILY MFS_1"/>
    <property type="match status" value="1"/>
</dbReference>
<evidence type="ECO:0000256" key="1">
    <source>
        <dbReference type="ARBA" id="ARBA00004651"/>
    </source>
</evidence>
<feature type="transmembrane region" description="Helical" evidence="7">
    <location>
        <begin position="59"/>
        <end position="77"/>
    </location>
</feature>
<feature type="transmembrane region" description="Helical" evidence="7">
    <location>
        <begin position="191"/>
        <end position="211"/>
    </location>
</feature>
<evidence type="ECO:0000256" key="5">
    <source>
        <dbReference type="ARBA" id="ARBA00022989"/>
    </source>
</evidence>
<reference evidence="9 10" key="1">
    <citation type="submission" date="2019-11" db="EMBL/GenBank/DDBJ databases">
        <title>Gordonia sp. nov., a novel actinobacterium isolated from mangrove soil in Hainan.</title>
        <authorList>
            <person name="Huang X."/>
            <person name="Xie Y."/>
            <person name="Chu X."/>
            <person name="Xiao K."/>
        </authorList>
    </citation>
    <scope>NUCLEOTIDE SEQUENCE [LARGE SCALE GENOMIC DNA]</scope>
    <source>
        <strain evidence="9 10">HNM0687</strain>
    </source>
</reference>
<dbReference type="Proteomes" id="UP000475545">
    <property type="component" value="Unassembled WGS sequence"/>
</dbReference>
<feature type="transmembrane region" description="Helical" evidence="7">
    <location>
        <begin position="144"/>
        <end position="165"/>
    </location>
</feature>
<sequence length="374" mass="37773">MTVVFAGVTVATPLLPTYQEQWNLSETTTTALFVAYVAGVVIALLLLGQAADVYGPRPVVAAAVVIATAGGVVNLFADSAATLTVGRVLQGLAAGLIPGATAATLATTRVSATWRSRLISIATTTGIAVGLVLGGFLVDRGVTVVWYAYLGAMLPCMAWALTMLFRAERYRTQHSLFRVPLVIPSTGRGRFIGVLAIAAVTFAGMAVYAGVGPRLVGSGAEDSIEVGAAVAAGCYVISGLAQLTVGRRVSGPRWGAAALAVGSGCLAAAVALTNLGLLFVSAALVGMANGLLFPITLTAADRIAPDGRRAAAISTYYLAMYCGIALPLLGAGALADVIGFTNAVQGLALAIGAAALVIAATDAAVSHQRESARI</sequence>
<protein>
    <submittedName>
        <fullName evidence="9">MFS transporter</fullName>
    </submittedName>
</protein>
<feature type="transmembrane region" description="Helical" evidence="7">
    <location>
        <begin position="278"/>
        <end position="297"/>
    </location>
</feature>
<evidence type="ECO:0000256" key="4">
    <source>
        <dbReference type="ARBA" id="ARBA00022692"/>
    </source>
</evidence>
<evidence type="ECO:0000256" key="3">
    <source>
        <dbReference type="ARBA" id="ARBA00022475"/>
    </source>
</evidence>
<feature type="transmembrane region" description="Helical" evidence="7">
    <location>
        <begin position="118"/>
        <end position="138"/>
    </location>
</feature>
<feature type="domain" description="Major facilitator superfamily (MFS) profile" evidence="8">
    <location>
        <begin position="1"/>
        <end position="374"/>
    </location>
</feature>
<dbReference type="InterPro" id="IPR011701">
    <property type="entry name" value="MFS"/>
</dbReference>
<dbReference type="Pfam" id="PF07690">
    <property type="entry name" value="MFS_1"/>
    <property type="match status" value="1"/>
</dbReference>
<dbReference type="EMBL" id="WMBR01000002">
    <property type="protein sequence ID" value="MXP21781.1"/>
    <property type="molecule type" value="Genomic_DNA"/>
</dbReference>
<keyword evidence="5 7" id="KW-1133">Transmembrane helix</keyword>